<dbReference type="AlphaFoldDB" id="A0A9P7KF05"/>
<gene>
    <name evidence="1" type="ORF">DXG03_006245</name>
</gene>
<name>A0A9P7KF05_9AGAR</name>
<reference evidence="1" key="1">
    <citation type="submission" date="2020-07" db="EMBL/GenBank/DDBJ databases">
        <authorList>
            <person name="Nieuwenhuis M."/>
            <person name="Van De Peppel L.J.J."/>
        </authorList>
    </citation>
    <scope>NUCLEOTIDE SEQUENCE</scope>
    <source>
        <strain evidence="1">AP01</strain>
        <tissue evidence="1">Mycelium</tissue>
    </source>
</reference>
<accession>A0A9P7KF05</accession>
<evidence type="ECO:0000313" key="2">
    <source>
        <dbReference type="Proteomes" id="UP000775547"/>
    </source>
</evidence>
<organism evidence="1 2">
    <name type="scientific">Asterophora parasitica</name>
    <dbReference type="NCBI Taxonomy" id="117018"/>
    <lineage>
        <taxon>Eukaryota</taxon>
        <taxon>Fungi</taxon>
        <taxon>Dikarya</taxon>
        <taxon>Basidiomycota</taxon>
        <taxon>Agaricomycotina</taxon>
        <taxon>Agaricomycetes</taxon>
        <taxon>Agaricomycetidae</taxon>
        <taxon>Agaricales</taxon>
        <taxon>Tricholomatineae</taxon>
        <taxon>Lyophyllaceae</taxon>
        <taxon>Asterophora</taxon>
    </lineage>
</organism>
<dbReference type="Proteomes" id="UP000775547">
    <property type="component" value="Unassembled WGS sequence"/>
</dbReference>
<proteinExistence type="predicted"/>
<comment type="caution">
    <text evidence="1">The sequence shown here is derived from an EMBL/GenBank/DDBJ whole genome shotgun (WGS) entry which is preliminary data.</text>
</comment>
<protein>
    <submittedName>
        <fullName evidence="1">Uncharacterized protein</fullName>
    </submittedName>
</protein>
<keyword evidence="2" id="KW-1185">Reference proteome</keyword>
<evidence type="ECO:0000313" key="1">
    <source>
        <dbReference type="EMBL" id="KAG5645421.1"/>
    </source>
</evidence>
<sequence>MNGPIQDSVHSFARPVTNVTCVKLTSRLMREAIFPSPLDPCSVPKKTVENASGHHNIYGYMKNGTTALNPFK</sequence>
<reference evidence="1" key="2">
    <citation type="submission" date="2021-10" db="EMBL/GenBank/DDBJ databases">
        <title>Phylogenomics reveals ancestral predisposition of the termite-cultivated fungus Termitomyces towards a domesticated lifestyle.</title>
        <authorList>
            <person name="Auxier B."/>
            <person name="Grum-Grzhimaylo A."/>
            <person name="Cardenas M.E."/>
            <person name="Lodge J.D."/>
            <person name="Laessoe T."/>
            <person name="Pedersen O."/>
            <person name="Smith M.E."/>
            <person name="Kuyper T.W."/>
            <person name="Franco-Molano E.A."/>
            <person name="Baroni T.J."/>
            <person name="Aanen D.K."/>
        </authorList>
    </citation>
    <scope>NUCLEOTIDE SEQUENCE</scope>
    <source>
        <strain evidence="1">AP01</strain>
        <tissue evidence="1">Mycelium</tissue>
    </source>
</reference>
<dbReference type="EMBL" id="JABCKV010000040">
    <property type="protein sequence ID" value="KAG5645421.1"/>
    <property type="molecule type" value="Genomic_DNA"/>
</dbReference>